<evidence type="ECO:0000259" key="3">
    <source>
        <dbReference type="SMART" id="SM00470"/>
    </source>
</evidence>
<dbReference type="InterPro" id="IPR004437">
    <property type="entry name" value="ParB/RepB/Spo0J"/>
</dbReference>
<dbReference type="InterPro" id="IPR036086">
    <property type="entry name" value="ParB/Sulfiredoxin_sf"/>
</dbReference>
<dbReference type="NCBIfam" id="TIGR00180">
    <property type="entry name" value="parB_part"/>
    <property type="match status" value="1"/>
</dbReference>
<dbReference type="PANTHER" id="PTHR33375">
    <property type="entry name" value="CHROMOSOME-PARTITIONING PROTEIN PARB-RELATED"/>
    <property type="match status" value="1"/>
</dbReference>
<dbReference type="SMART" id="SM00470">
    <property type="entry name" value="ParB"/>
    <property type="match status" value="1"/>
</dbReference>
<protein>
    <submittedName>
        <fullName evidence="4">ParB family chromosome partitioning protein</fullName>
    </submittedName>
</protein>
<dbReference type="InterPro" id="IPR050336">
    <property type="entry name" value="Chromosome_partition/occlusion"/>
</dbReference>
<dbReference type="Pfam" id="PF02195">
    <property type="entry name" value="ParB_N"/>
    <property type="match status" value="1"/>
</dbReference>
<dbReference type="RefSeq" id="WP_264602458.1">
    <property type="nucleotide sequence ID" value="NZ_JAOQNS010000009.1"/>
</dbReference>
<feature type="domain" description="ParB-like N-terminal" evidence="3">
    <location>
        <begin position="4"/>
        <end position="97"/>
    </location>
</feature>
<dbReference type="SUPFAM" id="SSF109709">
    <property type="entry name" value="KorB DNA-binding domain-like"/>
    <property type="match status" value="1"/>
</dbReference>
<dbReference type="Gene3D" id="1.10.10.2830">
    <property type="match status" value="1"/>
</dbReference>
<evidence type="ECO:0000313" key="4">
    <source>
        <dbReference type="EMBL" id="MCW2308860.1"/>
    </source>
</evidence>
<organism evidence="4 5">
    <name type="scientific">Rhodobium gokarnense</name>
    <dbReference type="NCBI Taxonomy" id="364296"/>
    <lineage>
        <taxon>Bacteria</taxon>
        <taxon>Pseudomonadati</taxon>
        <taxon>Pseudomonadota</taxon>
        <taxon>Alphaproteobacteria</taxon>
        <taxon>Hyphomicrobiales</taxon>
        <taxon>Rhodobiaceae</taxon>
        <taxon>Rhodobium</taxon>
    </lineage>
</organism>
<sequence length="572" mass="63451">MKLTHLTLDQLKPAKVNVRKKGGKDVADLVPSIRSLGLLQPLLVRPNCEGFEIVAGQRRYHALTKLAEEVEAQPVPCIVMEDGDDAKAIEASLAENVARLPMDEIDQYKAFAVLGEEGKDVAEIASTFGVTERLVKQRLAIANIIGPILTAYRRGDIGTETLRTMTLATKRQQQDWWALFKDEDAYAPHGYALRQWLFGGQQISVENALFELEEFIGAIVADLFGDERYFDDTDAFWTLQNEAIAKLKDDILAKGWQDVEIMEVGAFFASWEYRKATKKDGGRVYIQIAKDGEVTVHEGYITEKEAKRRDKAEAGNTDEQSCERPELTKAMQNYLALHRHAAVRLDLLSDPALALRVVAAQIIAGSALWTVYGEPQKANTEAIGESLAASTAEAAFAAEREAVRLLLGIEQDDSDTLVCRQHDYGRSHDLLTVFAKLVDLDDDSVRRILTFVVAETLPSGSALVEALGILKSADMGAHWAPDDTFFDLWKDKEAINAAVKEVAGKATADAHVTSTAKVQKKIIRDHIDGTRKPHTPDWQPRYTTFPMGTYTKRGGIDAVERGKDLKRRFKAA</sequence>
<comment type="similarity">
    <text evidence="1">Belongs to the ParB family.</text>
</comment>
<comment type="caution">
    <text evidence="4">The sequence shown here is derived from an EMBL/GenBank/DDBJ whole genome shotgun (WGS) entry which is preliminary data.</text>
</comment>
<dbReference type="Gene3D" id="3.90.1530.30">
    <property type="match status" value="1"/>
</dbReference>
<dbReference type="CDD" id="cd16406">
    <property type="entry name" value="ParB_N_like"/>
    <property type="match status" value="1"/>
</dbReference>
<evidence type="ECO:0000256" key="1">
    <source>
        <dbReference type="ARBA" id="ARBA00006295"/>
    </source>
</evidence>
<evidence type="ECO:0000313" key="5">
    <source>
        <dbReference type="Proteomes" id="UP001209755"/>
    </source>
</evidence>
<dbReference type="Proteomes" id="UP001209755">
    <property type="component" value="Unassembled WGS sequence"/>
</dbReference>
<accession>A0ABT3HEM9</accession>
<dbReference type="EMBL" id="JAOQNS010000009">
    <property type="protein sequence ID" value="MCW2308860.1"/>
    <property type="molecule type" value="Genomic_DNA"/>
</dbReference>
<feature type="region of interest" description="Disordered" evidence="2">
    <location>
        <begin position="305"/>
        <end position="325"/>
    </location>
</feature>
<gene>
    <name evidence="4" type="ORF">M2319_003209</name>
</gene>
<dbReference type="InterPro" id="IPR003115">
    <property type="entry name" value="ParB_N"/>
</dbReference>
<dbReference type="PANTHER" id="PTHR33375:SF7">
    <property type="entry name" value="CHROMOSOME 2-PARTITIONING PROTEIN PARB-RELATED"/>
    <property type="match status" value="1"/>
</dbReference>
<reference evidence="5" key="1">
    <citation type="submission" date="2023-07" db="EMBL/GenBank/DDBJ databases">
        <title>Genome sequencing of Purple Non-Sulfur Bacteria from various extreme environments.</title>
        <authorList>
            <person name="Mayer M."/>
        </authorList>
    </citation>
    <scope>NUCLEOTIDE SEQUENCE [LARGE SCALE GENOMIC DNA]</scope>
    <source>
        <strain evidence="5">DSM 17935</strain>
    </source>
</reference>
<dbReference type="SUPFAM" id="SSF110849">
    <property type="entry name" value="ParB/Sulfiredoxin"/>
    <property type="match status" value="1"/>
</dbReference>
<evidence type="ECO:0000256" key="2">
    <source>
        <dbReference type="SAM" id="MobiDB-lite"/>
    </source>
</evidence>
<name>A0ABT3HEM9_9HYPH</name>
<keyword evidence="5" id="KW-1185">Reference proteome</keyword>
<proteinExistence type="inferred from homology"/>